<dbReference type="SMART" id="SM00369">
    <property type="entry name" value="LRR_TYP"/>
    <property type="match status" value="4"/>
</dbReference>
<evidence type="ECO:0000256" key="2">
    <source>
        <dbReference type="ARBA" id="ARBA00022737"/>
    </source>
</evidence>
<evidence type="ECO:0000313" key="5">
    <source>
        <dbReference type="Proteomes" id="UP001501510"/>
    </source>
</evidence>
<reference evidence="4 5" key="1">
    <citation type="journal article" date="2019" name="Int. J. Syst. Evol. Microbiol.">
        <title>The Global Catalogue of Microorganisms (GCM) 10K type strain sequencing project: providing services to taxonomists for standard genome sequencing and annotation.</title>
        <authorList>
            <consortium name="The Broad Institute Genomics Platform"/>
            <consortium name="The Broad Institute Genome Sequencing Center for Infectious Disease"/>
            <person name="Wu L."/>
            <person name="Ma J."/>
        </authorList>
    </citation>
    <scope>NUCLEOTIDE SEQUENCE [LARGE SCALE GENOMIC DNA]</scope>
    <source>
        <strain evidence="4 5">JCM 1407</strain>
    </source>
</reference>
<feature type="region of interest" description="Disordered" evidence="3">
    <location>
        <begin position="340"/>
        <end position="374"/>
    </location>
</feature>
<comment type="caution">
    <text evidence="4">The sequence shown here is derived from an EMBL/GenBank/DDBJ whole genome shotgun (WGS) entry which is preliminary data.</text>
</comment>
<feature type="compositionally biased region" description="Basic and acidic residues" evidence="3">
    <location>
        <begin position="340"/>
        <end position="349"/>
    </location>
</feature>
<name>A0ABN1J865_9CLOT</name>
<proteinExistence type="predicted"/>
<dbReference type="RefSeq" id="WP_343757662.1">
    <property type="nucleotide sequence ID" value="NZ_BAAACG010000001.1"/>
</dbReference>
<evidence type="ECO:0008006" key="6">
    <source>
        <dbReference type="Google" id="ProtNLM"/>
    </source>
</evidence>
<dbReference type="PROSITE" id="PS51450">
    <property type="entry name" value="LRR"/>
    <property type="match status" value="6"/>
</dbReference>
<organism evidence="4 5">
    <name type="scientific">Clostridium oceanicum</name>
    <dbReference type="NCBI Taxonomy" id="1543"/>
    <lineage>
        <taxon>Bacteria</taxon>
        <taxon>Bacillati</taxon>
        <taxon>Bacillota</taxon>
        <taxon>Clostridia</taxon>
        <taxon>Eubacteriales</taxon>
        <taxon>Clostridiaceae</taxon>
        <taxon>Clostridium</taxon>
    </lineage>
</organism>
<dbReference type="InterPro" id="IPR025875">
    <property type="entry name" value="Leu-rich_rpt_4"/>
</dbReference>
<keyword evidence="5" id="KW-1185">Reference proteome</keyword>
<dbReference type="Proteomes" id="UP001501510">
    <property type="component" value="Unassembled WGS sequence"/>
</dbReference>
<gene>
    <name evidence="4" type="ORF">GCM10008906_00600</name>
</gene>
<dbReference type="InterPro" id="IPR003591">
    <property type="entry name" value="Leu-rich_rpt_typical-subtyp"/>
</dbReference>
<dbReference type="Gene3D" id="3.80.10.10">
    <property type="entry name" value="Ribonuclease Inhibitor"/>
    <property type="match status" value="2"/>
</dbReference>
<feature type="compositionally biased region" description="Low complexity" evidence="3">
    <location>
        <begin position="350"/>
        <end position="370"/>
    </location>
</feature>
<dbReference type="InterPro" id="IPR051922">
    <property type="entry name" value="Bact_Sporulation_Assoc"/>
</dbReference>
<dbReference type="InterPro" id="IPR001611">
    <property type="entry name" value="Leu-rich_rpt"/>
</dbReference>
<dbReference type="InterPro" id="IPR032675">
    <property type="entry name" value="LRR_dom_sf"/>
</dbReference>
<protein>
    <recommendedName>
        <fullName evidence="6">Cell wall-binding repeat-containing protein</fullName>
    </recommendedName>
</protein>
<dbReference type="PANTHER" id="PTHR30032">
    <property type="entry name" value="N-ACETYLMURAMOYL-L-ALANINE AMIDASE-RELATED"/>
    <property type="match status" value="1"/>
</dbReference>
<dbReference type="SUPFAM" id="SSF52058">
    <property type="entry name" value="L domain-like"/>
    <property type="match status" value="1"/>
</dbReference>
<dbReference type="InterPro" id="IPR007253">
    <property type="entry name" value="Cell_wall-bd_2"/>
</dbReference>
<keyword evidence="2" id="KW-0677">Repeat</keyword>
<evidence type="ECO:0000256" key="1">
    <source>
        <dbReference type="ARBA" id="ARBA00022614"/>
    </source>
</evidence>
<dbReference type="Gene3D" id="3.40.50.12090">
    <property type="match status" value="1"/>
</dbReference>
<sequence length="852" mass="94483">MKNLKSLTNYAISSLILATAVSGTNVKAATGKIDLIGGANRYETSAKVAKANWTKGAENVIIASGEDYADALSASVLAKKLDAPILLTRKGQLETSVKNAVKKLNPKNVFILGGEGAISKNVEKEVGNAKITRLQGKDRFATNIAIANYLVEKEGVNASDVLVVNGKQAFSDGLSVAPVAAAQEKLLLIVSNDLGDAKEAIKFVKDHNSKVTVVGSETMVPSSVYNGLNAQKRVKGGHDRFETNLNILKTFNLEKGKKMYFANAQGDKFPDALVASALAGKFNSPLVLVNGQGSNADNNAINYIKEHADKNTDLQGLGSNSVMPNSLIEKINKTLENKAKDNISNEKENNASSENSSDTNNNQQSNNSSNPKTSLFIKSVTASNGKLIVKMNKEMLKVPNNLKILKTINNESNYIYSFHPVINSTDKNKLEITIPKIESSTQGAIKVKYSVTLQDDIFKDDNLKEVSILIPAKLSQADQIINIPDPKLKEVINHFIDENRNYNDNITKKDMEHLYYIDSRTLPILHDHKYTKGIKNLEGLQYAKNLTTLYLESNLIEDISPLKRLTSLKKLNLQHNNISNIDCLKNLKSLSSLDLGDNSISNIDPLKYLTNINFLGLEKNNITKLTPLSNLKKLTYIDINNNKNITDIEPICNLTQLNTLNMSSCNSKNEINFQPICNLINLRKLILDNNFISDISFSKNLLKLEYFTFNHNYVYDLTPIQDFILATQTNKNLYINMGDQNYENVIKINASNKGGKKEIPIPIKGLDKYINKLQNNSKANPFFLSVNEFNDSNEGSFQKYALASYNEKNNTIELSIKPNNSNKKINFKENVSLDCGEYNLLLKIHITQEGIQ</sequence>
<dbReference type="PANTHER" id="PTHR30032:SF8">
    <property type="entry name" value="GERMINATION-SPECIFIC N-ACETYLMURAMOYL-L-ALANINE AMIDASE"/>
    <property type="match status" value="1"/>
</dbReference>
<dbReference type="Pfam" id="PF12799">
    <property type="entry name" value="LRR_4"/>
    <property type="match status" value="1"/>
</dbReference>
<dbReference type="Pfam" id="PF04122">
    <property type="entry name" value="CW_binding_2"/>
    <property type="match status" value="3"/>
</dbReference>
<dbReference type="SMART" id="SM00365">
    <property type="entry name" value="LRR_SD22"/>
    <property type="match status" value="5"/>
</dbReference>
<accession>A0ABN1J865</accession>
<evidence type="ECO:0000313" key="4">
    <source>
        <dbReference type="EMBL" id="GAA0731765.1"/>
    </source>
</evidence>
<dbReference type="EMBL" id="BAAACG010000001">
    <property type="protein sequence ID" value="GAA0731765.1"/>
    <property type="molecule type" value="Genomic_DNA"/>
</dbReference>
<keyword evidence="1" id="KW-0433">Leucine-rich repeat</keyword>
<evidence type="ECO:0000256" key="3">
    <source>
        <dbReference type="SAM" id="MobiDB-lite"/>
    </source>
</evidence>